<keyword evidence="3" id="KW-1003">Cell membrane</keyword>
<evidence type="ECO:0000313" key="9">
    <source>
        <dbReference type="Proteomes" id="UP000516117"/>
    </source>
</evidence>
<evidence type="ECO:0000256" key="5">
    <source>
        <dbReference type="ARBA" id="ARBA00022989"/>
    </source>
</evidence>
<dbReference type="AlphaFoldDB" id="A0A7H0H3S8"/>
<dbReference type="PANTHER" id="PTHR34584:SF1">
    <property type="entry name" value="NA(+)_H(+) ANTIPORTER SUBUNIT E1"/>
    <property type="match status" value="1"/>
</dbReference>
<keyword evidence="9" id="KW-1185">Reference proteome</keyword>
<dbReference type="GO" id="GO:0005886">
    <property type="term" value="C:plasma membrane"/>
    <property type="evidence" value="ECO:0007669"/>
    <property type="project" value="UniProtKB-SubCell"/>
</dbReference>
<protein>
    <submittedName>
        <fullName evidence="8">Na+/H+ antiporter subunit E</fullName>
    </submittedName>
</protein>
<sequence length="206" mass="22998">MRSGSRTGTPLRQRFRFRPLSTASLAIVWVILWGSVSPLVIVSGILLGYLIGVFFPLPPMHWQGRLRPVGIAILISRLIFDLTKSSLRVMQLVLARKVNLNAGVVRVDLLTDDDLYQVQVAEMISLVPGTVVIEVVRNPRRLYLHVIDLIADDAVEQVQEMSYGVESRVVRAFGSRQQIEAFDAARAAVGTRPEPLEDPELEVEET</sequence>
<comment type="similarity">
    <text evidence="2">Belongs to the CPA3 antiporters (TC 2.A.63) subunit E family.</text>
</comment>
<evidence type="ECO:0000256" key="3">
    <source>
        <dbReference type="ARBA" id="ARBA00022475"/>
    </source>
</evidence>
<evidence type="ECO:0000256" key="2">
    <source>
        <dbReference type="ARBA" id="ARBA00006228"/>
    </source>
</evidence>
<evidence type="ECO:0000256" key="4">
    <source>
        <dbReference type="ARBA" id="ARBA00022692"/>
    </source>
</evidence>
<dbReference type="InterPro" id="IPR002758">
    <property type="entry name" value="Cation_antiport_E"/>
</dbReference>
<dbReference type="NCBIfam" id="NF006521">
    <property type="entry name" value="PRK08965.1-5"/>
    <property type="match status" value="1"/>
</dbReference>
<dbReference type="RefSeq" id="WP_187720330.1">
    <property type="nucleotide sequence ID" value="NZ_BAABBL010000007.1"/>
</dbReference>
<evidence type="ECO:0000256" key="6">
    <source>
        <dbReference type="ARBA" id="ARBA00023136"/>
    </source>
</evidence>
<feature type="transmembrane region" description="Helical" evidence="7">
    <location>
        <begin position="20"/>
        <end position="50"/>
    </location>
</feature>
<proteinExistence type="inferred from homology"/>
<reference evidence="8 9" key="1">
    <citation type="submission" date="2020-08" db="EMBL/GenBank/DDBJ databases">
        <title>Genome sequence of Tessaracoccus defluvii JCM 17540T.</title>
        <authorList>
            <person name="Hyun D.-W."/>
            <person name="Bae J.-W."/>
        </authorList>
    </citation>
    <scope>NUCLEOTIDE SEQUENCE [LARGE SCALE GENOMIC DNA]</scope>
    <source>
        <strain evidence="8 9">JCM 17540</strain>
    </source>
</reference>
<dbReference type="PANTHER" id="PTHR34584">
    <property type="entry name" value="NA(+)/H(+) ANTIPORTER SUBUNIT E1"/>
    <property type="match status" value="1"/>
</dbReference>
<evidence type="ECO:0000313" key="8">
    <source>
        <dbReference type="EMBL" id="QNP55194.1"/>
    </source>
</evidence>
<gene>
    <name evidence="8" type="ORF">H9L22_13190</name>
</gene>
<keyword evidence="4 7" id="KW-0812">Transmembrane</keyword>
<name>A0A7H0H3S8_9ACTN</name>
<keyword evidence="5 7" id="KW-1133">Transmembrane helix</keyword>
<dbReference type="Pfam" id="PF01899">
    <property type="entry name" value="MNHE"/>
    <property type="match status" value="1"/>
</dbReference>
<evidence type="ECO:0000256" key="7">
    <source>
        <dbReference type="SAM" id="Phobius"/>
    </source>
</evidence>
<dbReference type="GO" id="GO:0008324">
    <property type="term" value="F:monoatomic cation transmembrane transporter activity"/>
    <property type="evidence" value="ECO:0007669"/>
    <property type="project" value="InterPro"/>
</dbReference>
<keyword evidence="6 7" id="KW-0472">Membrane</keyword>
<dbReference type="Proteomes" id="UP000516117">
    <property type="component" value="Chromosome"/>
</dbReference>
<evidence type="ECO:0000256" key="1">
    <source>
        <dbReference type="ARBA" id="ARBA00004651"/>
    </source>
</evidence>
<dbReference type="EMBL" id="CP060789">
    <property type="protein sequence ID" value="QNP55194.1"/>
    <property type="molecule type" value="Genomic_DNA"/>
</dbReference>
<comment type="subcellular location">
    <subcellularLocation>
        <location evidence="1">Cell membrane</location>
        <topology evidence="1">Multi-pass membrane protein</topology>
    </subcellularLocation>
</comment>
<accession>A0A7H0H3S8</accession>
<dbReference type="KEGG" id="tdf:H9L22_13190"/>
<organism evidence="8 9">
    <name type="scientific">Tessaracoccus defluvii</name>
    <dbReference type="NCBI Taxonomy" id="1285901"/>
    <lineage>
        <taxon>Bacteria</taxon>
        <taxon>Bacillati</taxon>
        <taxon>Actinomycetota</taxon>
        <taxon>Actinomycetes</taxon>
        <taxon>Propionibacteriales</taxon>
        <taxon>Propionibacteriaceae</taxon>
        <taxon>Tessaracoccus</taxon>
    </lineage>
</organism>